<keyword evidence="2" id="KW-1185">Reference proteome</keyword>
<dbReference type="EMBL" id="CP016793">
    <property type="protein sequence ID" value="ANZ35209.1"/>
    <property type="molecule type" value="Genomic_DNA"/>
</dbReference>
<dbReference type="OrthoDB" id="9981592at2"/>
<proteinExistence type="predicted"/>
<accession>A0A1B2HBY0</accession>
<dbReference type="STRING" id="1586287.BBK82_03125"/>
<sequence>MTTDDHSWPTAHTFGGQVATDHGMVPGCKMKTCPHAFIAHDVWDDEDPMPMCGAPGCRCRKPPVGWERTNQYFRRGDTIPAHVHVQALDGVVHQADAAWRNTDFEWLVEIEEIGTAR</sequence>
<gene>
    <name evidence="1" type="ORF">BBK82_03125</name>
</gene>
<dbReference type="Proteomes" id="UP000093053">
    <property type="component" value="Chromosome"/>
</dbReference>
<name>A0A1B2HBY0_9PSEU</name>
<dbReference type="RefSeq" id="WP_065913625.1">
    <property type="nucleotide sequence ID" value="NZ_CP016793.1"/>
</dbReference>
<evidence type="ECO:0000313" key="1">
    <source>
        <dbReference type="EMBL" id="ANZ35209.1"/>
    </source>
</evidence>
<dbReference type="AlphaFoldDB" id="A0A1B2HBY0"/>
<reference evidence="1 2" key="1">
    <citation type="submission" date="2016-07" db="EMBL/GenBank/DDBJ databases">
        <title>Complete genome sequence of the Lentzea guizhouensis DHS C013.</title>
        <authorList>
            <person name="Cao C."/>
        </authorList>
    </citation>
    <scope>NUCLEOTIDE SEQUENCE [LARGE SCALE GENOMIC DNA]</scope>
    <source>
        <strain evidence="1 2">DHS C013</strain>
    </source>
</reference>
<organism evidence="1 2">
    <name type="scientific">Lentzea guizhouensis</name>
    <dbReference type="NCBI Taxonomy" id="1586287"/>
    <lineage>
        <taxon>Bacteria</taxon>
        <taxon>Bacillati</taxon>
        <taxon>Actinomycetota</taxon>
        <taxon>Actinomycetes</taxon>
        <taxon>Pseudonocardiales</taxon>
        <taxon>Pseudonocardiaceae</taxon>
        <taxon>Lentzea</taxon>
    </lineage>
</organism>
<evidence type="ECO:0000313" key="2">
    <source>
        <dbReference type="Proteomes" id="UP000093053"/>
    </source>
</evidence>
<protein>
    <submittedName>
        <fullName evidence="1">Uncharacterized protein</fullName>
    </submittedName>
</protein>
<dbReference type="KEGG" id="led:BBK82_03125"/>